<dbReference type="HOGENOM" id="CLU_2369732_0_0_6"/>
<reference evidence="2" key="2">
    <citation type="submission" date="2015-08" db="EMBL/GenBank/DDBJ databases">
        <title>Complete DNA Sequence of Pseudomonas syringae pv. actinidiae, the Causal Agent of Kiwifruit Canker Disease.</title>
        <authorList>
            <person name="Rikkerink E.H.A."/>
            <person name="Fineran P.C."/>
        </authorList>
    </citation>
    <scope>NUCLEOTIDE SEQUENCE</scope>
    <source>
        <strain evidence="2">SkMP5</strain>
    </source>
</reference>
<dbReference type="EMBL" id="DF970204">
    <property type="protein sequence ID" value="GAP66410.1"/>
    <property type="molecule type" value="Genomic_DNA"/>
</dbReference>
<evidence type="ECO:0000313" key="3">
    <source>
        <dbReference type="Proteomes" id="UP000253740"/>
    </source>
</evidence>
<organism evidence="2">
    <name type="scientific">Mizugakiibacter sediminis</name>
    <dbReference type="NCBI Taxonomy" id="1475481"/>
    <lineage>
        <taxon>Bacteria</taxon>
        <taxon>Pseudomonadati</taxon>
        <taxon>Pseudomonadota</taxon>
        <taxon>Gammaproteobacteria</taxon>
        <taxon>Lysobacterales</taxon>
        <taxon>Rhodanobacteraceae</taxon>
        <taxon>Mizugakiibacter</taxon>
    </lineage>
</organism>
<dbReference type="AlphaFoldDB" id="A0A0K8QNC5"/>
<dbReference type="STRING" id="1475481.GCA_000953855_01749"/>
<gene>
    <name evidence="1" type="ORF">MBSD_1549</name>
    <name evidence="2" type="ORF">MBSD_n1717</name>
</gene>
<protein>
    <recommendedName>
        <fullName evidence="4">Bacteriocin</fullName>
    </recommendedName>
</protein>
<evidence type="ECO:0008006" key="4">
    <source>
        <dbReference type="Google" id="ProtNLM"/>
    </source>
</evidence>
<evidence type="ECO:0000313" key="1">
    <source>
        <dbReference type="EMBL" id="GAN45011.1"/>
    </source>
</evidence>
<evidence type="ECO:0000313" key="2">
    <source>
        <dbReference type="EMBL" id="GAP66410.1"/>
    </source>
</evidence>
<keyword evidence="3" id="KW-1185">Reference proteome</keyword>
<reference evidence="1" key="1">
    <citation type="submission" date="2015-03" db="EMBL/GenBank/DDBJ databases">
        <title>Draft genome sequence of Mizugakiibacter sediminis skMP5.</title>
        <authorList>
            <person name="Watanabe T."/>
            <person name="Kojima H."/>
            <person name="Fukui M."/>
        </authorList>
    </citation>
    <scope>NUCLEOTIDE SEQUENCE</scope>
    <source>
        <strain evidence="1">SkMP5</strain>
    </source>
</reference>
<name>A0A0K8QNC5_9GAMM</name>
<proteinExistence type="predicted"/>
<dbReference type="EMBL" id="DF952379">
    <property type="protein sequence ID" value="GAN45011.1"/>
    <property type="molecule type" value="Genomic_DNA"/>
</dbReference>
<dbReference type="Proteomes" id="UP000253740">
    <property type="component" value="Unassembled WGS sequence"/>
</dbReference>
<sequence length="95" mass="9206">MEVAMYLLSFEESRAISGGELKNAGECKSDIEFGSGLVGTLGGALGAAFGPAGAFVGAAAGAAIGGALAAHYSASCQPVAAGNLSDPSNNTVKQK</sequence>
<accession>A0A0K8QNC5</accession>